<keyword evidence="3" id="KW-1185">Reference proteome</keyword>
<dbReference type="PANTHER" id="PTHR43968">
    <property type="match status" value="1"/>
</dbReference>
<name>A0ABV3SCZ9_9GAMM</name>
<organism evidence="2 3">
    <name type="scientific">Spiribacter onubensis</name>
    <dbReference type="NCBI Taxonomy" id="3122420"/>
    <lineage>
        <taxon>Bacteria</taxon>
        <taxon>Pseudomonadati</taxon>
        <taxon>Pseudomonadota</taxon>
        <taxon>Gammaproteobacteria</taxon>
        <taxon>Chromatiales</taxon>
        <taxon>Ectothiorhodospiraceae</taxon>
        <taxon>Spiribacter</taxon>
    </lineage>
</organism>
<evidence type="ECO:0000313" key="3">
    <source>
        <dbReference type="Proteomes" id="UP001556653"/>
    </source>
</evidence>
<dbReference type="SUPFAM" id="SSF47616">
    <property type="entry name" value="GST C-terminal domain-like"/>
    <property type="match status" value="1"/>
</dbReference>
<dbReference type="RefSeq" id="WP_367968011.1">
    <property type="nucleotide sequence ID" value="NZ_JBAKFI010000005.1"/>
</dbReference>
<dbReference type="Pfam" id="PF13409">
    <property type="entry name" value="GST_N_2"/>
    <property type="match status" value="1"/>
</dbReference>
<comment type="caution">
    <text evidence="2">The sequence shown here is derived from an EMBL/GenBank/DDBJ whole genome shotgun (WGS) entry which is preliminary data.</text>
</comment>
<evidence type="ECO:0000313" key="2">
    <source>
        <dbReference type="EMBL" id="MEX0387338.1"/>
    </source>
</evidence>
<dbReference type="Pfam" id="PF13410">
    <property type="entry name" value="GST_C_2"/>
    <property type="match status" value="1"/>
</dbReference>
<dbReference type="SUPFAM" id="SSF52833">
    <property type="entry name" value="Thioredoxin-like"/>
    <property type="match status" value="1"/>
</dbReference>
<dbReference type="Gene3D" id="1.20.1050.10">
    <property type="match status" value="1"/>
</dbReference>
<dbReference type="Proteomes" id="UP001556653">
    <property type="component" value="Unassembled WGS sequence"/>
</dbReference>
<dbReference type="InterPro" id="IPR036249">
    <property type="entry name" value="Thioredoxin-like_sf"/>
</dbReference>
<feature type="domain" description="GST N-terminal" evidence="1">
    <location>
        <begin position="1"/>
        <end position="80"/>
    </location>
</feature>
<dbReference type="EMBL" id="JBAKFJ010000002">
    <property type="protein sequence ID" value="MEX0387338.1"/>
    <property type="molecule type" value="Genomic_DNA"/>
</dbReference>
<accession>A0ABV3SCZ9</accession>
<dbReference type="Gene3D" id="3.40.30.10">
    <property type="entry name" value="Glutaredoxin"/>
    <property type="match status" value="1"/>
</dbReference>
<dbReference type="PROSITE" id="PS50404">
    <property type="entry name" value="GST_NTER"/>
    <property type="match status" value="1"/>
</dbReference>
<dbReference type="InterPro" id="IPR004045">
    <property type="entry name" value="Glutathione_S-Trfase_N"/>
</dbReference>
<dbReference type="InterPro" id="IPR050983">
    <property type="entry name" value="GST_Omega/HSP26"/>
</dbReference>
<dbReference type="InterPro" id="IPR036282">
    <property type="entry name" value="Glutathione-S-Trfase_C_sf"/>
</dbReference>
<reference evidence="2 3" key="1">
    <citation type="submission" date="2024-02" db="EMBL/GenBank/DDBJ databases">
        <title>New especies of Spiribacter isolated from saline water.</title>
        <authorList>
            <person name="Leon M.J."/>
            <person name="De La Haba R."/>
            <person name="Sanchez-Porro C."/>
            <person name="Ventosa A."/>
        </authorList>
    </citation>
    <scope>NUCLEOTIDE SEQUENCE [LARGE SCALE GENOMIC DNA]</scope>
    <source>
        <strain evidence="3">ag22IC4-227</strain>
    </source>
</reference>
<proteinExistence type="predicted"/>
<dbReference type="PANTHER" id="PTHR43968:SF6">
    <property type="entry name" value="GLUTATHIONE S-TRANSFERASE OMEGA"/>
    <property type="match status" value="1"/>
</dbReference>
<evidence type="ECO:0000259" key="1">
    <source>
        <dbReference type="PROSITE" id="PS50404"/>
    </source>
</evidence>
<sequence>MELYTSPTSPYARLVRVTLAEKQLDERVTYRFVDPWASPPELMAVNPTCRVPTLVTTSGHVLTEASVIVLFVERRYPEPRLIPRDAVEPVHARLGQALGCLDCGAGVIGERRYGDPGTALARRRADALQRAVEGVAATVESERSGDPDLGDLAAAVALDWVAFRFAEEVHWQARFPAVQAWLERIRERRSFSVTTPPTT</sequence>
<gene>
    <name evidence="2" type="ORF">V6X64_10110</name>
</gene>
<protein>
    <submittedName>
        <fullName evidence="2">Glutathione S-transferase family protein</fullName>
    </submittedName>
</protein>